<dbReference type="RefSeq" id="WP_308981135.1">
    <property type="nucleotide sequence ID" value="NZ_JAVIDL010000008.1"/>
</dbReference>
<dbReference type="Proteomes" id="UP001243844">
    <property type="component" value="Unassembled WGS sequence"/>
</dbReference>
<feature type="signal peptide" evidence="2">
    <location>
        <begin position="1"/>
        <end position="19"/>
    </location>
</feature>
<accession>A0AAW8J6H4</accession>
<keyword evidence="2" id="KW-0732">Signal</keyword>
<evidence type="ECO:0000256" key="2">
    <source>
        <dbReference type="SAM" id="SignalP"/>
    </source>
</evidence>
<proteinExistence type="predicted"/>
<protein>
    <recommendedName>
        <fullName evidence="5">Lipoprotein</fullName>
    </recommendedName>
</protein>
<name>A0AAW8J6H4_9GAMM</name>
<evidence type="ECO:0000313" key="4">
    <source>
        <dbReference type="Proteomes" id="UP001243844"/>
    </source>
</evidence>
<evidence type="ECO:0000256" key="1">
    <source>
        <dbReference type="SAM" id="MobiDB-lite"/>
    </source>
</evidence>
<comment type="caution">
    <text evidence="3">The sequence shown here is derived from an EMBL/GenBank/DDBJ whole genome shotgun (WGS) entry which is preliminary data.</text>
</comment>
<dbReference type="EMBL" id="JAVIDL010000008">
    <property type="protein sequence ID" value="MDQ8935314.1"/>
    <property type="molecule type" value="Genomic_DNA"/>
</dbReference>
<evidence type="ECO:0008006" key="5">
    <source>
        <dbReference type="Google" id="ProtNLM"/>
    </source>
</evidence>
<feature type="compositionally biased region" description="Low complexity" evidence="1">
    <location>
        <begin position="23"/>
        <end position="37"/>
    </location>
</feature>
<gene>
    <name evidence="3" type="ORF">RFH47_06195</name>
</gene>
<reference evidence="3" key="1">
    <citation type="submission" date="2023-08" db="EMBL/GenBank/DDBJ databases">
        <title>Emergence of clinically-relevant ST2 carbapenem-resistant Acinetobacter baumannii strains in hospital sewages in Zhejiang, East of China.</title>
        <authorList>
            <person name="Kaichao C."/>
            <person name="Zhang R."/>
        </authorList>
    </citation>
    <scope>NUCLEOTIDE SEQUENCE</scope>
    <source>
        <strain evidence="3">M-RB-37</strain>
    </source>
</reference>
<dbReference type="PROSITE" id="PS51257">
    <property type="entry name" value="PROKAR_LIPOPROTEIN"/>
    <property type="match status" value="1"/>
</dbReference>
<feature type="region of interest" description="Disordered" evidence="1">
    <location>
        <begin position="20"/>
        <end position="42"/>
    </location>
</feature>
<sequence length="352" mass="39950">MVKKLGFFIPLVLTLTACGGGSDDSNGSTNGPNTGNNKIQCNKGIPSGMTPLGRGIFDQDLYSIDTQYDSNLPPSQAKPHLVGEKLSLNKHTLYTSTVAISHPESEVETQSHNFDYLLNDKGLFTTKEYTQANDGSWPIGYIHSMSENQITFNHFNDVCDLEVYSSDLELEKIDLSGQPISLLFEQDQNVSHIGYKHIENGFGYFIDPSWPISAEEKQRKQNFEIMLKDKTLFPTGSYVYLMKPIKQNSTVYYFDEEPTDYSTLQEWAKNTYKNHKNWKEIKVGGYQVLQALNDDQTYNCSIDPAILKDGKVYDGECELAGKITDKFNIDFYMNKSTYDAVRTQLKTYYGFK</sequence>
<evidence type="ECO:0000313" key="3">
    <source>
        <dbReference type="EMBL" id="MDQ8935314.1"/>
    </source>
</evidence>
<dbReference type="AlphaFoldDB" id="A0AAW8J6H4"/>
<organism evidence="3 4">
    <name type="scientific">Acinetobacter rudis</name>
    <dbReference type="NCBI Taxonomy" id="632955"/>
    <lineage>
        <taxon>Bacteria</taxon>
        <taxon>Pseudomonadati</taxon>
        <taxon>Pseudomonadota</taxon>
        <taxon>Gammaproteobacteria</taxon>
        <taxon>Moraxellales</taxon>
        <taxon>Moraxellaceae</taxon>
        <taxon>Acinetobacter</taxon>
    </lineage>
</organism>
<feature type="chain" id="PRO_5043633959" description="Lipoprotein" evidence="2">
    <location>
        <begin position="20"/>
        <end position="352"/>
    </location>
</feature>